<dbReference type="PANTHER" id="PTHR37828">
    <property type="entry name" value="GSR2449 PROTEIN"/>
    <property type="match status" value="1"/>
</dbReference>
<feature type="domain" description="YCII-related" evidence="1">
    <location>
        <begin position="11"/>
        <end position="92"/>
    </location>
</feature>
<name>A0A1G5XIF7_9EURY</name>
<accession>A0A1G5XIF7</accession>
<dbReference type="EMBL" id="FMXB01000026">
    <property type="protein sequence ID" value="SDA70229.1"/>
    <property type="molecule type" value="Genomic_DNA"/>
</dbReference>
<protein>
    <submittedName>
        <fullName evidence="2">YCII-related domain-containing protein</fullName>
    </submittedName>
</protein>
<dbReference type="RefSeq" id="WP_188118172.1">
    <property type="nucleotide sequence ID" value="NZ_FMXB01000026.1"/>
</dbReference>
<sequence>MNAYAVVSHFRDDIPEQKEVMKILKEHLKYFAKCSEEGKVLIAGPHAQEDGSFGGGGVMVLKTNSKEEAEDLMANDPFVSKNIVDYTIYEFRVVNLRPELKEWFES</sequence>
<gene>
    <name evidence="2" type="ORF">SAMN02910315_02282</name>
</gene>
<dbReference type="InterPro" id="IPR005545">
    <property type="entry name" value="YCII"/>
</dbReference>
<dbReference type="Proteomes" id="UP000323439">
    <property type="component" value="Unassembled WGS sequence"/>
</dbReference>
<dbReference type="SUPFAM" id="SSF54909">
    <property type="entry name" value="Dimeric alpha+beta barrel"/>
    <property type="match status" value="1"/>
</dbReference>
<keyword evidence="3" id="KW-1185">Reference proteome</keyword>
<dbReference type="Gene3D" id="3.30.70.1060">
    <property type="entry name" value="Dimeric alpha+beta barrel"/>
    <property type="match status" value="1"/>
</dbReference>
<evidence type="ECO:0000313" key="2">
    <source>
        <dbReference type="EMBL" id="SDA70229.1"/>
    </source>
</evidence>
<dbReference type="PANTHER" id="PTHR37828:SF1">
    <property type="entry name" value="YCII-RELATED DOMAIN-CONTAINING PROTEIN"/>
    <property type="match status" value="1"/>
</dbReference>
<evidence type="ECO:0000313" key="3">
    <source>
        <dbReference type="Proteomes" id="UP000323439"/>
    </source>
</evidence>
<organism evidence="2 3">
    <name type="scientific">Methanobrevibacter millerae</name>
    <dbReference type="NCBI Taxonomy" id="230361"/>
    <lineage>
        <taxon>Archaea</taxon>
        <taxon>Methanobacteriati</taxon>
        <taxon>Methanobacteriota</taxon>
        <taxon>Methanomada group</taxon>
        <taxon>Methanobacteria</taxon>
        <taxon>Methanobacteriales</taxon>
        <taxon>Methanobacteriaceae</taxon>
        <taxon>Methanobrevibacter</taxon>
    </lineage>
</organism>
<reference evidence="2 3" key="1">
    <citation type="submission" date="2016-10" db="EMBL/GenBank/DDBJ databases">
        <authorList>
            <person name="Varghese N."/>
            <person name="Submissions S."/>
        </authorList>
    </citation>
    <scope>NUCLEOTIDE SEQUENCE [LARGE SCALE GENOMIC DNA]</scope>
    <source>
        <strain evidence="2 3">DSM 16643</strain>
    </source>
</reference>
<proteinExistence type="predicted"/>
<evidence type="ECO:0000259" key="1">
    <source>
        <dbReference type="Pfam" id="PF03795"/>
    </source>
</evidence>
<dbReference type="InterPro" id="IPR011008">
    <property type="entry name" value="Dimeric_a/b-barrel"/>
</dbReference>
<dbReference type="Pfam" id="PF03795">
    <property type="entry name" value="YCII"/>
    <property type="match status" value="1"/>
</dbReference>
<dbReference type="AlphaFoldDB" id="A0A1G5XIF7"/>